<evidence type="ECO:0000256" key="3">
    <source>
        <dbReference type="ARBA" id="ARBA00022448"/>
    </source>
</evidence>
<feature type="transmembrane region" description="Helical" evidence="8">
    <location>
        <begin position="429"/>
        <end position="448"/>
    </location>
</feature>
<dbReference type="PROSITE" id="PS50283">
    <property type="entry name" value="NA_SOLUT_SYMP_3"/>
    <property type="match status" value="1"/>
</dbReference>
<feature type="transmembrane region" description="Helical" evidence="8">
    <location>
        <begin position="244"/>
        <end position="268"/>
    </location>
</feature>
<evidence type="ECO:0000256" key="6">
    <source>
        <dbReference type="ARBA" id="ARBA00023136"/>
    </source>
</evidence>
<protein>
    <submittedName>
        <fullName evidence="9">Solute:Na+ symporter, SSS family</fullName>
    </submittedName>
</protein>
<comment type="similarity">
    <text evidence="2 7">Belongs to the sodium:solute symporter (SSF) (TC 2.A.21) family.</text>
</comment>
<dbReference type="GO" id="GO:0005886">
    <property type="term" value="C:plasma membrane"/>
    <property type="evidence" value="ECO:0007669"/>
    <property type="project" value="TreeGrafter"/>
</dbReference>
<dbReference type="InterPro" id="IPR001734">
    <property type="entry name" value="Na/solute_symporter"/>
</dbReference>
<proteinExistence type="inferred from homology"/>
<comment type="subcellular location">
    <subcellularLocation>
        <location evidence="1">Membrane</location>
        <topology evidence="1">Multi-pass membrane protein</topology>
    </subcellularLocation>
</comment>
<dbReference type="GO" id="GO:0022857">
    <property type="term" value="F:transmembrane transporter activity"/>
    <property type="evidence" value="ECO:0007669"/>
    <property type="project" value="InterPro"/>
</dbReference>
<feature type="transmembrane region" description="Helical" evidence="8">
    <location>
        <begin position="124"/>
        <end position="142"/>
    </location>
</feature>
<feature type="transmembrane region" description="Helical" evidence="8">
    <location>
        <begin position="460"/>
        <end position="483"/>
    </location>
</feature>
<dbReference type="Pfam" id="PF00474">
    <property type="entry name" value="SSF"/>
    <property type="match status" value="1"/>
</dbReference>
<dbReference type="RefSeq" id="WP_073457014.1">
    <property type="nucleotide sequence ID" value="NZ_CALGVN010000045.1"/>
</dbReference>
<feature type="transmembrane region" description="Helical" evidence="8">
    <location>
        <begin position="162"/>
        <end position="180"/>
    </location>
</feature>
<feature type="transmembrane region" description="Helical" evidence="8">
    <location>
        <begin position="327"/>
        <end position="354"/>
    </location>
</feature>
<dbReference type="InterPro" id="IPR038377">
    <property type="entry name" value="Na/Glc_symporter_sf"/>
</dbReference>
<keyword evidence="3" id="KW-0813">Transport</keyword>
<dbReference type="PANTHER" id="PTHR48086:SF8">
    <property type="entry name" value="MONOCARBOXYLIC ACID PERMEASE"/>
    <property type="match status" value="1"/>
</dbReference>
<feature type="transmembrane region" description="Helical" evidence="8">
    <location>
        <begin position="45"/>
        <end position="66"/>
    </location>
</feature>
<dbReference type="Proteomes" id="UP000184363">
    <property type="component" value="Unassembled WGS sequence"/>
</dbReference>
<feature type="transmembrane region" description="Helical" evidence="8">
    <location>
        <begin position="400"/>
        <end position="422"/>
    </location>
</feature>
<evidence type="ECO:0000313" key="10">
    <source>
        <dbReference type="Proteomes" id="UP000184363"/>
    </source>
</evidence>
<keyword evidence="10" id="KW-1185">Reference proteome</keyword>
<gene>
    <name evidence="9" type="ORF">SAMN05443637_107171</name>
</gene>
<feature type="transmembrane region" description="Helical" evidence="8">
    <location>
        <begin position="375"/>
        <end position="394"/>
    </location>
</feature>
<dbReference type="Gene3D" id="1.20.1730.10">
    <property type="entry name" value="Sodium/glucose cotransporter"/>
    <property type="match status" value="1"/>
</dbReference>
<evidence type="ECO:0000256" key="8">
    <source>
        <dbReference type="SAM" id="Phobius"/>
    </source>
</evidence>
<organism evidence="9 10">
    <name type="scientific">Pseudonocardia thermophila</name>
    <dbReference type="NCBI Taxonomy" id="1848"/>
    <lineage>
        <taxon>Bacteria</taxon>
        <taxon>Bacillati</taxon>
        <taxon>Actinomycetota</taxon>
        <taxon>Actinomycetes</taxon>
        <taxon>Pseudonocardiales</taxon>
        <taxon>Pseudonocardiaceae</taxon>
        <taxon>Pseudonocardia</taxon>
    </lineage>
</organism>
<feature type="transmembrane region" description="Helical" evidence="8">
    <location>
        <begin position="72"/>
        <end position="97"/>
    </location>
</feature>
<dbReference type="STRING" id="1848.SAMN05443637_107171"/>
<dbReference type="InterPro" id="IPR050277">
    <property type="entry name" value="Sodium:Solute_Symporter"/>
</dbReference>
<keyword evidence="5 8" id="KW-1133">Transmembrane helix</keyword>
<dbReference type="PANTHER" id="PTHR48086">
    <property type="entry name" value="SODIUM/PROLINE SYMPORTER-RELATED"/>
    <property type="match status" value="1"/>
</dbReference>
<dbReference type="OrthoDB" id="3636885at2"/>
<feature type="transmembrane region" description="Helical" evidence="8">
    <location>
        <begin position="280"/>
        <end position="307"/>
    </location>
</feature>
<sequence length="494" mass="51202">MIKWGETLAFVGVLLAASALAVTARRLRPIEKLPDLPGWALADRSLGPVTTWFLLGGSIFTAYTFAAVPGLVYAAGAIGFFPFVYTALLCPVLFVLLPRLWRAARDAGAVTVADWVRHRYGSPALMLAVALTGVLATMPYIALQLIGVRAVLIAGGLYPPGLVGDLALTAVFAVLAVATYRSGLRAPTVIAFFKGVLIFTATIGVLLVVLHLLGGPDAALATAERRLGATTGRSLFLDPELGPAFVSLAVGSALALPMYPHVLTAAFAADGPAALRRASVAMPAWTMLLGLFSVLAVAALAAGITAPPGRAEVAVPMLVSAVVPAEASGIVFGALVVGALVPAAVMSVAVAALFTRNVYVPFFHPTATPKHEVRVSRMVSLLVKFAAIGFVFGLREQDSINLQLLGGVWILQTMPAVVLGLVSSWWHRHGLLAGWLAGMVTGTVLVVVRGFTSVVAVGSVLLYVALVALAVNLAVAAVATIVLRRRGSGAVMST</sequence>
<name>A0A1M6T5Y7_PSETH</name>
<evidence type="ECO:0000256" key="1">
    <source>
        <dbReference type="ARBA" id="ARBA00004141"/>
    </source>
</evidence>
<feature type="transmembrane region" description="Helical" evidence="8">
    <location>
        <begin position="192"/>
        <end position="213"/>
    </location>
</feature>
<evidence type="ECO:0000256" key="2">
    <source>
        <dbReference type="ARBA" id="ARBA00006434"/>
    </source>
</evidence>
<evidence type="ECO:0000256" key="5">
    <source>
        <dbReference type="ARBA" id="ARBA00022989"/>
    </source>
</evidence>
<evidence type="ECO:0000313" key="9">
    <source>
        <dbReference type="EMBL" id="SHK52324.1"/>
    </source>
</evidence>
<feature type="transmembrane region" description="Helical" evidence="8">
    <location>
        <begin position="6"/>
        <end position="24"/>
    </location>
</feature>
<dbReference type="AlphaFoldDB" id="A0A1M6T5Y7"/>
<reference evidence="9 10" key="1">
    <citation type="submission" date="2016-11" db="EMBL/GenBank/DDBJ databases">
        <authorList>
            <person name="Jaros S."/>
            <person name="Januszkiewicz K."/>
            <person name="Wedrychowicz H."/>
        </authorList>
    </citation>
    <scope>NUCLEOTIDE SEQUENCE [LARGE SCALE GENOMIC DNA]</scope>
    <source>
        <strain evidence="9 10">DSM 43832</strain>
    </source>
</reference>
<evidence type="ECO:0000256" key="4">
    <source>
        <dbReference type="ARBA" id="ARBA00022692"/>
    </source>
</evidence>
<keyword evidence="4 8" id="KW-0812">Transmembrane</keyword>
<evidence type="ECO:0000256" key="7">
    <source>
        <dbReference type="RuleBase" id="RU362091"/>
    </source>
</evidence>
<accession>A0A1M6T5Y7</accession>
<dbReference type="EMBL" id="FRAP01000007">
    <property type="protein sequence ID" value="SHK52324.1"/>
    <property type="molecule type" value="Genomic_DNA"/>
</dbReference>
<keyword evidence="6 8" id="KW-0472">Membrane</keyword>